<proteinExistence type="predicted"/>
<name>A0A6J7GNR9_9ZZZZ</name>
<sequence>MKGSVRSRFIRHMMIRRRPSGSQEGYVLITALAGMLLCIIIISSLLAVTLSTMTIEESGRTREKQNRAAEGAVDVAINQLRNSASIAASDLPLLKTSGDVGYDPTKKSNEQLPKVFGDAGYDKAKDPVVNPKLANSACDPVYNLVTIEGTPVRVYCYNDGLSQYDSLGNQIAGVPQDDGGVALRLVGDEYKGDPNPASDPLTATGDKARLWKSQFPFGGAMQGFSQAEVDSTKGQLVYTGATPLKVTGGVEVKNQIAAVTDAGRTGPALLVDGFAAQGGPGMFDPETGTKGCGIAEPSDSLNALRADVQANSIYSAPDSSLICSNPELSVMGAGGLPPGNGDWNNARVQSTKYQDWDGFNGKFRQDNSGRYDELNPDCERYNIGGGVISLPAGSYDSKATKILNQWFGGGCPDRTFYFESGDYWFDVDDPSLAETDPKKHSLVFGSYNNNWVFGKRNWAGARPMNSEFPNKACVRTAPSPTSPDGSSGVSITLSARTGLNHSAGRVAICGPIVKQQQATDPMPTQTTAIWQRPATSLGARLLPDSWTSVSASPAFGGVSDAPRLADRSNVKVTQDVSAGCWDTGTCLFEKTFRVAGLGIRAVDGADPGPGLLGSAWIDLTADADFANNPANNLAYTKFALALSDGKTCTMRFGTADNALASRLTDNYATTSYNLLDDPVAGTADGIDGDCDTVMTTANGVGREDLRNATIDVTVGLNPPKLTNTIASSLVRGVVNFALFWRNLFTNPDLSFDQFFAQLCPPAVSFFRLFGRSYACDNRPVGVSYSVDAVAVRLGWTPSFDTPTNEPSGLNANFTNPSFGAKEAVPQYATLTSSAISTGTSVGKLQYRLKDPNLLDGFLPVRSLTLTAKIKKPATANANDKVDFTLLTHSGLQCTVSVPFSSFADDVETSFTLNPTSGTTCRVGASGAFVNAMEIGELVSHQDSPCDPCVAASNNVFTSLQALVLMQNTGTTRTFGMDYATLQATAGDTDGAGNTVGYQRPKDPFTVTWNPLTENKTYSNPTAGIPSPRNGDASFTVFGSVSVPNQDVRVIWNWNNAVDPPDDPGKPIAAGPTGFAIFNGGSVTSDKCSPTVAEFCRPGLVASALGSWTTGTWPTNPTVTQQPDALASSGATRFPFRSARIVACVLDEKGNTDPADDELFPRLDAKVLVADKQGNAVTTGSKVSVIDWKILKSGTWKAGAGAASDPCNIYG</sequence>
<accession>A0A6J7GNR9</accession>
<organism evidence="1">
    <name type="scientific">freshwater metagenome</name>
    <dbReference type="NCBI Taxonomy" id="449393"/>
    <lineage>
        <taxon>unclassified sequences</taxon>
        <taxon>metagenomes</taxon>
        <taxon>ecological metagenomes</taxon>
    </lineage>
</organism>
<dbReference type="EMBL" id="CAFBMG010000123">
    <property type="protein sequence ID" value="CAB4910137.1"/>
    <property type="molecule type" value="Genomic_DNA"/>
</dbReference>
<gene>
    <name evidence="1" type="ORF">UFOPK3519_01359</name>
</gene>
<dbReference type="AlphaFoldDB" id="A0A6J7GNR9"/>
<evidence type="ECO:0000313" key="1">
    <source>
        <dbReference type="EMBL" id="CAB4910137.1"/>
    </source>
</evidence>
<protein>
    <submittedName>
        <fullName evidence="1">Unannotated protein</fullName>
    </submittedName>
</protein>
<reference evidence="1" key="1">
    <citation type="submission" date="2020-05" db="EMBL/GenBank/DDBJ databases">
        <authorList>
            <person name="Chiriac C."/>
            <person name="Salcher M."/>
            <person name="Ghai R."/>
            <person name="Kavagutti S V."/>
        </authorList>
    </citation>
    <scope>NUCLEOTIDE SEQUENCE</scope>
</reference>